<organism evidence="1">
    <name type="scientific">marine sediment metagenome</name>
    <dbReference type="NCBI Taxonomy" id="412755"/>
    <lineage>
        <taxon>unclassified sequences</taxon>
        <taxon>metagenomes</taxon>
        <taxon>ecological metagenomes</taxon>
    </lineage>
</organism>
<dbReference type="AlphaFoldDB" id="X0WTQ5"/>
<gene>
    <name evidence="1" type="ORF">S01H1_72294</name>
</gene>
<sequence length="181" mass="20100">MPGYDIPMPEMGELREFLETFHSLLRVRFVYEAIHPLVDSPEDEGMRSALRWIAAALTGTPMDRLTFRQHASAGSPPPGKTDLYTAVTDLLTATSYAIDPPCSAHDNTLNGRYCTSALAAALRAASPVDRYRPRLDPELQPVLEEWWGRCVALMPVRGAADAEVEWNTDLLEQLQPPPPVE</sequence>
<proteinExistence type="predicted"/>
<evidence type="ECO:0000313" key="1">
    <source>
        <dbReference type="EMBL" id="GAG34005.1"/>
    </source>
</evidence>
<reference evidence="1" key="1">
    <citation type="journal article" date="2014" name="Front. Microbiol.">
        <title>High frequency of phylogenetically diverse reductive dehalogenase-homologous genes in deep subseafloor sedimentary metagenomes.</title>
        <authorList>
            <person name="Kawai M."/>
            <person name="Futagami T."/>
            <person name="Toyoda A."/>
            <person name="Takaki Y."/>
            <person name="Nishi S."/>
            <person name="Hori S."/>
            <person name="Arai W."/>
            <person name="Tsubouchi T."/>
            <person name="Morono Y."/>
            <person name="Uchiyama I."/>
            <person name="Ito T."/>
            <person name="Fujiyama A."/>
            <person name="Inagaki F."/>
            <person name="Takami H."/>
        </authorList>
    </citation>
    <scope>NUCLEOTIDE SEQUENCE</scope>
    <source>
        <strain evidence="1">Expedition CK06-06</strain>
    </source>
</reference>
<accession>X0WTQ5</accession>
<dbReference type="EMBL" id="BARS01048202">
    <property type="protein sequence ID" value="GAG34005.1"/>
    <property type="molecule type" value="Genomic_DNA"/>
</dbReference>
<comment type="caution">
    <text evidence="1">The sequence shown here is derived from an EMBL/GenBank/DDBJ whole genome shotgun (WGS) entry which is preliminary data.</text>
</comment>
<name>X0WTQ5_9ZZZZ</name>
<protein>
    <submittedName>
        <fullName evidence="1">Uncharacterized protein</fullName>
    </submittedName>
</protein>